<dbReference type="AlphaFoldDB" id="A0A443VQD4"/>
<dbReference type="Pfam" id="PF23961">
    <property type="entry name" value="Phage_tail_terminator_9"/>
    <property type="match status" value="1"/>
</dbReference>
<reference evidence="2 3" key="1">
    <citation type="submission" date="2018-06" db="EMBL/GenBank/DDBJ databases">
        <title>Carbapenemase-producing Enterobacteriaceae present in wastewater treatment plant effluent and nearby surface waters in the US.</title>
        <authorList>
            <person name="Mathys D.A."/>
            <person name="Mollenkopf D.F."/>
            <person name="Feicht S.M."/>
            <person name="Adams R.J."/>
            <person name="Albers A.L."/>
            <person name="Stuever D.M."/>
            <person name="Daniels J.B."/>
            <person name="Wittum T.E."/>
        </authorList>
    </citation>
    <scope>NUCLEOTIDE SEQUENCE [LARGE SCALE GENOMIC DNA]</scope>
    <source>
        <strain evidence="2 3">GEO_47_Down_B</strain>
    </source>
</reference>
<dbReference type="Proteomes" id="UP000288843">
    <property type="component" value="Unassembled WGS sequence"/>
</dbReference>
<evidence type="ECO:0000259" key="1">
    <source>
        <dbReference type="Pfam" id="PF23961"/>
    </source>
</evidence>
<accession>A0A443VQD4</accession>
<comment type="caution">
    <text evidence="2">The sequence shown here is derived from an EMBL/GenBank/DDBJ whole genome shotgun (WGS) entry which is preliminary data.</text>
</comment>
<protein>
    <recommendedName>
        <fullName evidence="1">Phage neck terminator protein gp12-like domain-containing protein</fullName>
    </recommendedName>
</protein>
<sequence>MRGVTGLDATLVYPRWTDPQKQIPKNGTTWCAFGITGIQEDFNPAYVQGEENTEQWSHETVSLILCFYGPQGLATATRFRDGLLVAQNNDGLNQVGLTFLQHGRILNLPELINNQWVRRYDISVDLRRKIIRQYGIQSLVDAPVQFFGD</sequence>
<name>A0A443VQD4_RAOPL</name>
<feature type="domain" description="Phage neck terminator protein gp12-like" evidence="1">
    <location>
        <begin position="7"/>
        <end position="147"/>
    </location>
</feature>
<evidence type="ECO:0000313" key="2">
    <source>
        <dbReference type="EMBL" id="RWT23864.1"/>
    </source>
</evidence>
<proteinExistence type="predicted"/>
<organism evidence="2 3">
    <name type="scientific">Raoultella planticola</name>
    <name type="common">Klebsiella planticola</name>
    <dbReference type="NCBI Taxonomy" id="575"/>
    <lineage>
        <taxon>Bacteria</taxon>
        <taxon>Pseudomonadati</taxon>
        <taxon>Pseudomonadota</taxon>
        <taxon>Gammaproteobacteria</taxon>
        <taxon>Enterobacterales</taxon>
        <taxon>Enterobacteriaceae</taxon>
        <taxon>Klebsiella/Raoultella group</taxon>
        <taxon>Raoultella</taxon>
    </lineage>
</organism>
<dbReference type="InterPro" id="IPR057087">
    <property type="entry name" value="Gp12-like"/>
</dbReference>
<gene>
    <name evidence="2" type="ORF">DN603_08660</name>
</gene>
<dbReference type="EMBL" id="QKOX01000007">
    <property type="protein sequence ID" value="RWT23864.1"/>
    <property type="molecule type" value="Genomic_DNA"/>
</dbReference>
<evidence type="ECO:0000313" key="3">
    <source>
        <dbReference type="Proteomes" id="UP000288843"/>
    </source>
</evidence>